<dbReference type="CDD" id="cd00096">
    <property type="entry name" value="Ig"/>
    <property type="match status" value="1"/>
</dbReference>
<dbReference type="InterPro" id="IPR007110">
    <property type="entry name" value="Ig-like_dom"/>
</dbReference>
<dbReference type="InterPro" id="IPR013783">
    <property type="entry name" value="Ig-like_fold"/>
</dbReference>
<dbReference type="PANTHER" id="PTHR35971:SF5">
    <property type="entry name" value="OBSCURIN LIKE CYTOSKELETAL ADAPTOR 1"/>
    <property type="match status" value="1"/>
</dbReference>
<dbReference type="InterPro" id="IPR036179">
    <property type="entry name" value="Ig-like_dom_sf"/>
</dbReference>
<dbReference type="Pfam" id="PF07679">
    <property type="entry name" value="I-set"/>
    <property type="match status" value="1"/>
</dbReference>
<keyword evidence="2" id="KW-0963">Cytoplasm</keyword>
<dbReference type="AlphaFoldDB" id="A0A820R064"/>
<dbReference type="PANTHER" id="PTHR35971">
    <property type="entry name" value="SI:DKEY-31G6.6"/>
    <property type="match status" value="1"/>
</dbReference>
<dbReference type="Gene3D" id="2.60.40.10">
    <property type="entry name" value="Immunoglobulins"/>
    <property type="match status" value="1"/>
</dbReference>
<comment type="caution">
    <text evidence="6">The sequence shown here is derived from an EMBL/GenBank/DDBJ whole genome shotgun (WGS) entry which is preliminary data.</text>
</comment>
<feature type="domain" description="Ig-like" evidence="5">
    <location>
        <begin position="28"/>
        <end position="115"/>
    </location>
</feature>
<dbReference type="InterPro" id="IPR003599">
    <property type="entry name" value="Ig_sub"/>
</dbReference>
<evidence type="ECO:0000256" key="1">
    <source>
        <dbReference type="ARBA" id="ARBA00004496"/>
    </source>
</evidence>
<evidence type="ECO:0000256" key="4">
    <source>
        <dbReference type="ARBA" id="ARBA00023157"/>
    </source>
</evidence>
<evidence type="ECO:0000259" key="5">
    <source>
        <dbReference type="PROSITE" id="PS50835"/>
    </source>
</evidence>
<evidence type="ECO:0000313" key="6">
    <source>
        <dbReference type="EMBL" id="CAF4427397.1"/>
    </source>
</evidence>
<reference evidence="6" key="1">
    <citation type="submission" date="2021-02" db="EMBL/GenBank/DDBJ databases">
        <authorList>
            <person name="Nowell W R."/>
        </authorList>
    </citation>
    <scope>NUCLEOTIDE SEQUENCE</scope>
</reference>
<dbReference type="InterPro" id="IPR052385">
    <property type="entry name" value="Obscurin/Obscurin-like_Reg"/>
</dbReference>
<dbReference type="InterPro" id="IPR003598">
    <property type="entry name" value="Ig_sub2"/>
</dbReference>
<dbReference type="GO" id="GO:0005737">
    <property type="term" value="C:cytoplasm"/>
    <property type="evidence" value="ECO:0007669"/>
    <property type="project" value="UniProtKB-SubCell"/>
</dbReference>
<protein>
    <recommendedName>
        <fullName evidence="5">Ig-like domain-containing protein</fullName>
    </recommendedName>
</protein>
<sequence>LDDIEYDDQGLYEMRCEHIKTSCHLKVKKIETTFIDQLKNLHVKEGDTARFQCRLSKLSSNVQWFKDGVRISPSDRVVYSIKGDQLTLTIHNTQIEDEGNYRCMIDNQHTDATLTVERKKKNLF</sequence>
<dbReference type="SMART" id="SM00409">
    <property type="entry name" value="IG"/>
    <property type="match status" value="1"/>
</dbReference>
<evidence type="ECO:0000256" key="3">
    <source>
        <dbReference type="ARBA" id="ARBA00022553"/>
    </source>
</evidence>
<accession>A0A820R064</accession>
<name>A0A820R064_9BILA</name>
<dbReference type="SMART" id="SM00408">
    <property type="entry name" value="IGc2"/>
    <property type="match status" value="1"/>
</dbReference>
<organism evidence="6 7">
    <name type="scientific">Adineta steineri</name>
    <dbReference type="NCBI Taxonomy" id="433720"/>
    <lineage>
        <taxon>Eukaryota</taxon>
        <taxon>Metazoa</taxon>
        <taxon>Spiralia</taxon>
        <taxon>Gnathifera</taxon>
        <taxon>Rotifera</taxon>
        <taxon>Eurotatoria</taxon>
        <taxon>Bdelloidea</taxon>
        <taxon>Adinetida</taxon>
        <taxon>Adinetidae</taxon>
        <taxon>Adineta</taxon>
    </lineage>
</organism>
<dbReference type="FunFam" id="2.60.40.10:FF:000214">
    <property type="entry name" value="titin isoform X1"/>
    <property type="match status" value="1"/>
</dbReference>
<keyword evidence="4" id="KW-1015">Disulfide bond</keyword>
<dbReference type="SUPFAM" id="SSF48726">
    <property type="entry name" value="Immunoglobulin"/>
    <property type="match status" value="1"/>
</dbReference>
<evidence type="ECO:0000313" key="7">
    <source>
        <dbReference type="Proteomes" id="UP000663844"/>
    </source>
</evidence>
<dbReference type="Proteomes" id="UP000663844">
    <property type="component" value="Unassembled WGS sequence"/>
</dbReference>
<gene>
    <name evidence="6" type="ORF">OXD698_LOCUS53019</name>
</gene>
<dbReference type="InterPro" id="IPR013098">
    <property type="entry name" value="Ig_I-set"/>
</dbReference>
<keyword evidence="3" id="KW-0597">Phosphoprotein</keyword>
<dbReference type="EMBL" id="CAJOAZ010029713">
    <property type="protein sequence ID" value="CAF4427397.1"/>
    <property type="molecule type" value="Genomic_DNA"/>
</dbReference>
<proteinExistence type="predicted"/>
<dbReference type="PROSITE" id="PS50835">
    <property type="entry name" value="IG_LIKE"/>
    <property type="match status" value="1"/>
</dbReference>
<comment type="subcellular location">
    <subcellularLocation>
        <location evidence="1">Cytoplasm</location>
    </subcellularLocation>
</comment>
<evidence type="ECO:0000256" key="2">
    <source>
        <dbReference type="ARBA" id="ARBA00022490"/>
    </source>
</evidence>
<feature type="non-terminal residue" evidence="6">
    <location>
        <position position="1"/>
    </location>
</feature>